<dbReference type="EMBL" id="KN294008">
    <property type="protein sequence ID" value="EEH35229.2"/>
    <property type="molecule type" value="Genomic_DNA"/>
</dbReference>
<evidence type="ECO:0000256" key="1">
    <source>
        <dbReference type="SAM" id="Phobius"/>
    </source>
</evidence>
<dbReference type="HOGENOM" id="CLU_2413871_0_0_1"/>
<dbReference type="AlphaFoldDB" id="C1H5T1"/>
<evidence type="ECO:0000313" key="3">
    <source>
        <dbReference type="Proteomes" id="UP000002059"/>
    </source>
</evidence>
<dbReference type="RefSeq" id="XP_002792011.2">
    <property type="nucleotide sequence ID" value="XM_002791965.2"/>
</dbReference>
<keyword evidence="3" id="KW-1185">Reference proteome</keyword>
<protein>
    <submittedName>
        <fullName evidence="2">Uncharacterized protein</fullName>
    </submittedName>
</protein>
<dbReference type="Proteomes" id="UP000002059">
    <property type="component" value="Partially assembled WGS sequence"/>
</dbReference>
<name>C1H5T1_PARBA</name>
<organism evidence="2 3">
    <name type="scientific">Paracoccidioides lutzii (strain ATCC MYA-826 / Pb01)</name>
    <name type="common">Paracoccidioides brasiliensis</name>
    <dbReference type="NCBI Taxonomy" id="502779"/>
    <lineage>
        <taxon>Eukaryota</taxon>
        <taxon>Fungi</taxon>
        <taxon>Dikarya</taxon>
        <taxon>Ascomycota</taxon>
        <taxon>Pezizomycotina</taxon>
        <taxon>Eurotiomycetes</taxon>
        <taxon>Eurotiomycetidae</taxon>
        <taxon>Onygenales</taxon>
        <taxon>Ajellomycetaceae</taxon>
        <taxon>Paracoccidioides</taxon>
    </lineage>
</organism>
<sequence length="92" mass="10419">MKLDTLTPPHRLPEKSEGFLGLPLFKRLSTIQATPEPQDYCTRLILNGCRRCSREFGAFLPNSIYTGDGLALLPLFQFVCLWLCFIALCEVI</sequence>
<evidence type="ECO:0000313" key="2">
    <source>
        <dbReference type="EMBL" id="EEH35229.2"/>
    </source>
</evidence>
<dbReference type="VEuPathDB" id="FungiDB:PAAG_06276"/>
<accession>C1H5T1</accession>
<gene>
    <name evidence="2" type="ORF">PAAG_06276</name>
</gene>
<dbReference type="GeneID" id="9095257"/>
<dbReference type="KEGG" id="pbl:PAAG_06276"/>
<reference evidence="2 3" key="1">
    <citation type="journal article" date="2011" name="PLoS Genet.">
        <title>Comparative genomic analysis of human fungal pathogens causing paracoccidioidomycosis.</title>
        <authorList>
            <person name="Desjardins C.A."/>
            <person name="Champion M.D."/>
            <person name="Holder J.W."/>
            <person name="Muszewska A."/>
            <person name="Goldberg J."/>
            <person name="Bailao A.M."/>
            <person name="Brigido M.M."/>
            <person name="Ferreira M.E."/>
            <person name="Garcia A.M."/>
            <person name="Grynberg M."/>
            <person name="Gujja S."/>
            <person name="Heiman D.I."/>
            <person name="Henn M.R."/>
            <person name="Kodira C.D."/>
            <person name="Leon-Narvaez H."/>
            <person name="Longo L.V."/>
            <person name="Ma L.J."/>
            <person name="Malavazi I."/>
            <person name="Matsuo A.L."/>
            <person name="Morais F.V."/>
            <person name="Pereira M."/>
            <person name="Rodriguez-Brito S."/>
            <person name="Sakthikumar S."/>
            <person name="Salem-Izacc S.M."/>
            <person name="Sykes S.M."/>
            <person name="Teixeira M.M."/>
            <person name="Vallejo M.C."/>
            <person name="Walter M.E."/>
            <person name="Yandava C."/>
            <person name="Young S."/>
            <person name="Zeng Q."/>
            <person name="Zucker J."/>
            <person name="Felipe M.S."/>
            <person name="Goldman G.H."/>
            <person name="Haas B.J."/>
            <person name="McEwen J.G."/>
            <person name="Nino-Vega G."/>
            <person name="Puccia R."/>
            <person name="San-Blas G."/>
            <person name="Soares C.M."/>
            <person name="Birren B.W."/>
            <person name="Cuomo C.A."/>
        </authorList>
    </citation>
    <scope>NUCLEOTIDE SEQUENCE [LARGE SCALE GENOMIC DNA]</scope>
    <source>
        <strain evidence="3">ATCC MYA-826 / Pb01</strain>
    </source>
</reference>
<keyword evidence="1" id="KW-1133">Transmembrane helix</keyword>
<keyword evidence="1" id="KW-0812">Transmembrane</keyword>
<feature type="transmembrane region" description="Helical" evidence="1">
    <location>
        <begin position="69"/>
        <end position="89"/>
    </location>
</feature>
<proteinExistence type="predicted"/>
<keyword evidence="1" id="KW-0472">Membrane</keyword>